<dbReference type="KEGG" id="tpro:Ga0080559_TMP2914"/>
<keyword evidence="2" id="KW-0472">Membrane</keyword>
<proteinExistence type="predicted"/>
<feature type="region of interest" description="Disordered" evidence="1">
    <location>
        <begin position="1"/>
        <end position="24"/>
    </location>
</feature>
<reference evidence="3 4" key="1">
    <citation type="submission" date="2016-03" db="EMBL/GenBank/DDBJ databases">
        <title>Deep-sea bacteria in the southern Pacific.</title>
        <authorList>
            <person name="Tang K."/>
        </authorList>
    </citation>
    <scope>NUCLEOTIDE SEQUENCE [LARGE SCALE GENOMIC DNA]</scope>
    <source>
        <strain evidence="3 4">JLT2016</strain>
    </source>
</reference>
<keyword evidence="4" id="KW-1185">Reference proteome</keyword>
<dbReference type="Proteomes" id="UP000186559">
    <property type="component" value="Chromosome"/>
</dbReference>
<keyword evidence="2" id="KW-0812">Transmembrane</keyword>
<evidence type="ECO:0000256" key="2">
    <source>
        <dbReference type="SAM" id="Phobius"/>
    </source>
</evidence>
<organism evidence="3 4">
    <name type="scientific">Salipiger profundus</name>
    <dbReference type="NCBI Taxonomy" id="1229727"/>
    <lineage>
        <taxon>Bacteria</taxon>
        <taxon>Pseudomonadati</taxon>
        <taxon>Pseudomonadota</taxon>
        <taxon>Alphaproteobacteria</taxon>
        <taxon>Rhodobacterales</taxon>
        <taxon>Roseobacteraceae</taxon>
        <taxon>Salipiger</taxon>
    </lineage>
</organism>
<evidence type="ECO:0000256" key="1">
    <source>
        <dbReference type="SAM" id="MobiDB-lite"/>
    </source>
</evidence>
<accession>A0A1U7D6M6</accession>
<keyword evidence="2" id="KW-1133">Transmembrane helix</keyword>
<gene>
    <name evidence="3" type="ORF">Ga0080559_TMP2914</name>
</gene>
<dbReference type="RefSeq" id="WP_017468737.1">
    <property type="nucleotide sequence ID" value="NZ_BMEW01000007.1"/>
</dbReference>
<dbReference type="AlphaFoldDB" id="A0A1U7D6M6"/>
<dbReference type="EMBL" id="CP014796">
    <property type="protein sequence ID" value="APX23710.1"/>
    <property type="molecule type" value="Genomic_DNA"/>
</dbReference>
<evidence type="ECO:0000313" key="3">
    <source>
        <dbReference type="EMBL" id="APX23710.1"/>
    </source>
</evidence>
<feature type="transmembrane region" description="Helical" evidence="2">
    <location>
        <begin position="29"/>
        <end position="50"/>
    </location>
</feature>
<sequence>MSRQRDDLSLPHTGPSDAPPPDLGRLDRIAGLVFAVLIAMAALVALNSVVTARGPQNEAPVETADAGPA</sequence>
<name>A0A1U7D6M6_9RHOB</name>
<evidence type="ECO:0000313" key="4">
    <source>
        <dbReference type="Proteomes" id="UP000186559"/>
    </source>
</evidence>
<protein>
    <submittedName>
        <fullName evidence="3">Uncharacterized protein</fullName>
    </submittedName>
</protein>